<dbReference type="Proteomes" id="UP001497482">
    <property type="component" value="Chromosome 18"/>
</dbReference>
<comment type="subcellular location">
    <subcellularLocation>
        <location evidence="2">Nematocyst</location>
    </subcellularLocation>
    <subcellularLocation>
        <location evidence="1">Target cell membrane</location>
    </subcellularLocation>
</comment>
<evidence type="ECO:0000256" key="1">
    <source>
        <dbReference type="ARBA" id="ARBA00004175"/>
    </source>
</evidence>
<keyword evidence="4" id="KW-1053">Target membrane</keyword>
<evidence type="ECO:0000256" key="4">
    <source>
        <dbReference type="ARBA" id="ARBA00023298"/>
    </source>
</evidence>
<evidence type="ECO:0000313" key="7">
    <source>
        <dbReference type="Proteomes" id="UP001497482"/>
    </source>
</evidence>
<keyword evidence="5" id="KW-0166">Nematocyst</keyword>
<dbReference type="InterPro" id="IPR015926">
    <property type="entry name" value="Cytolysin/lectin"/>
</dbReference>
<sequence>MEEEDNLAETLEEVGDIANDLGDIVDAAVGVKKFFSSFLPKDRECSVEISNQCSSYILRNPSVFNDTGVCKTPLTLSIKPSSCGEGLFTKSPYGLRGAAGVLTYNLYDPDTNQYLGKMAALYKVPFDLNLKSIVFAIGFFEMDTKCDKRLFESMFSKTEDTFVRAKANGSSIEFESELVDISASMSNSGKAVLKIEVTDNYTLCYPREYIESGKCLDPLPPTIDVSSSGSGLFIKTANTARGAVGVFTYDLYNNSTKKSTGTMAVMYKVPFDLNLKAVAYAVGVVDVAEKRLKGPVSHTSVTL</sequence>
<proteinExistence type="predicted"/>
<evidence type="ECO:0000256" key="2">
    <source>
        <dbReference type="ARBA" id="ARBA00004532"/>
    </source>
</evidence>
<dbReference type="GO" id="GO:0044218">
    <property type="term" value="C:other organism cell membrane"/>
    <property type="evidence" value="ECO:0007669"/>
    <property type="project" value="UniProtKB-KW"/>
</dbReference>
<evidence type="ECO:0000256" key="5">
    <source>
        <dbReference type="ARBA" id="ARBA00023331"/>
    </source>
</evidence>
<keyword evidence="7" id="KW-1185">Reference proteome</keyword>
<evidence type="ECO:0000313" key="6">
    <source>
        <dbReference type="EMBL" id="CAL1588695.1"/>
    </source>
</evidence>
<dbReference type="InterPro" id="IPR050677">
    <property type="entry name" value="Actinoporin_PFT"/>
</dbReference>
<protein>
    <submittedName>
        <fullName evidence="6">Uncharacterized protein</fullName>
    </submittedName>
</protein>
<dbReference type="PANTHER" id="PTHR40388:SF2">
    <property type="entry name" value="ACTINOPORIN-LIKE PROTEIN"/>
    <property type="match status" value="1"/>
</dbReference>
<organism evidence="6 7">
    <name type="scientific">Knipowitschia caucasica</name>
    <name type="common">Caucasian dwarf goby</name>
    <name type="synonym">Pomatoschistus caucasicus</name>
    <dbReference type="NCBI Taxonomy" id="637954"/>
    <lineage>
        <taxon>Eukaryota</taxon>
        <taxon>Metazoa</taxon>
        <taxon>Chordata</taxon>
        <taxon>Craniata</taxon>
        <taxon>Vertebrata</taxon>
        <taxon>Euteleostomi</taxon>
        <taxon>Actinopterygii</taxon>
        <taxon>Neopterygii</taxon>
        <taxon>Teleostei</taxon>
        <taxon>Neoteleostei</taxon>
        <taxon>Acanthomorphata</taxon>
        <taxon>Gobiaria</taxon>
        <taxon>Gobiiformes</taxon>
        <taxon>Gobioidei</taxon>
        <taxon>Gobiidae</taxon>
        <taxon>Gobiinae</taxon>
        <taxon>Knipowitschia</taxon>
    </lineage>
</organism>
<dbReference type="PANTHER" id="PTHR40388">
    <property type="entry name" value="BRYOPORIN"/>
    <property type="match status" value="1"/>
</dbReference>
<dbReference type="EMBL" id="OZ035840">
    <property type="protein sequence ID" value="CAL1588695.1"/>
    <property type="molecule type" value="Genomic_DNA"/>
</dbReference>
<keyword evidence="3" id="KW-1052">Target cell membrane</keyword>
<accession>A0AAV2KFF9</accession>
<dbReference type="GO" id="GO:0042151">
    <property type="term" value="C:nematocyst"/>
    <property type="evidence" value="ECO:0007669"/>
    <property type="project" value="UniProtKB-SubCell"/>
</dbReference>
<dbReference type="SUPFAM" id="SSF63724">
    <property type="entry name" value="Cytolysin/lectin"/>
    <property type="match status" value="2"/>
</dbReference>
<reference evidence="6 7" key="1">
    <citation type="submission" date="2024-04" db="EMBL/GenBank/DDBJ databases">
        <authorList>
            <person name="Waldvogel A.-M."/>
            <person name="Schoenle A."/>
        </authorList>
    </citation>
    <scope>NUCLEOTIDE SEQUENCE [LARGE SCALE GENOMIC DNA]</scope>
</reference>
<gene>
    <name evidence="6" type="ORF">KC01_LOCUS18447</name>
</gene>
<dbReference type="AlphaFoldDB" id="A0AAV2KFF9"/>
<dbReference type="Gene3D" id="2.60.270.20">
    <property type="entry name" value="Cytolysin/lectin"/>
    <property type="match status" value="2"/>
</dbReference>
<evidence type="ECO:0000256" key="3">
    <source>
        <dbReference type="ARBA" id="ARBA00022537"/>
    </source>
</evidence>
<keyword evidence="4" id="KW-0472">Membrane</keyword>
<name>A0AAV2KFF9_KNICA</name>